<dbReference type="SMART" id="SM00487">
    <property type="entry name" value="DEXDc"/>
    <property type="match status" value="1"/>
</dbReference>
<accession>A0A1R0H6L9</accession>
<evidence type="ECO:0000256" key="4">
    <source>
        <dbReference type="ARBA" id="ARBA00022801"/>
    </source>
</evidence>
<evidence type="ECO:0000256" key="8">
    <source>
        <dbReference type="ARBA" id="ARBA00023242"/>
    </source>
</evidence>
<dbReference type="OrthoDB" id="5857104at2759"/>
<dbReference type="SUPFAM" id="SSF52540">
    <property type="entry name" value="P-loop containing nucleoside triphosphate hydrolases"/>
    <property type="match status" value="2"/>
</dbReference>
<dbReference type="InterPro" id="IPR027417">
    <property type="entry name" value="P-loop_NTPase"/>
</dbReference>
<dbReference type="InterPro" id="IPR000330">
    <property type="entry name" value="SNF2_N"/>
</dbReference>
<dbReference type="InterPro" id="IPR014001">
    <property type="entry name" value="Helicase_ATP-bd"/>
</dbReference>
<dbReference type="GO" id="GO:0005524">
    <property type="term" value="F:ATP binding"/>
    <property type="evidence" value="ECO:0007669"/>
    <property type="project" value="UniProtKB-KW"/>
</dbReference>
<feature type="region of interest" description="Disordered" evidence="9">
    <location>
        <begin position="1"/>
        <end position="24"/>
    </location>
</feature>
<dbReference type="SMART" id="SM00490">
    <property type="entry name" value="HELICc"/>
    <property type="match status" value="1"/>
</dbReference>
<evidence type="ECO:0000259" key="10">
    <source>
        <dbReference type="PROSITE" id="PS51192"/>
    </source>
</evidence>
<reference evidence="12 13" key="1">
    <citation type="journal article" date="2016" name="Mol. Biol. Evol.">
        <title>Genome-Wide Survey of Gut Fungi (Harpellales) Reveals the First Horizontally Transferred Ubiquitin Gene from a Mosquito Host.</title>
        <authorList>
            <person name="Wang Y."/>
            <person name="White M.M."/>
            <person name="Kvist S."/>
            <person name="Moncalvo J.M."/>
        </authorList>
    </citation>
    <scope>NUCLEOTIDE SEQUENCE [LARGE SCALE GENOMIC DNA]</scope>
    <source>
        <strain evidence="12 13">ALG-7-W6</strain>
    </source>
</reference>
<dbReference type="EMBL" id="LSSL01000380">
    <property type="protein sequence ID" value="OLY84731.1"/>
    <property type="molecule type" value="Genomic_DNA"/>
</dbReference>
<feature type="domain" description="Helicase C-terminal" evidence="11">
    <location>
        <begin position="553"/>
        <end position="708"/>
    </location>
</feature>
<gene>
    <name evidence="12" type="ORF">AYI68_g1096</name>
</gene>
<feature type="region of interest" description="Disordered" evidence="9">
    <location>
        <begin position="429"/>
        <end position="448"/>
    </location>
</feature>
<dbReference type="Gene3D" id="3.40.50.10810">
    <property type="entry name" value="Tandem AAA-ATPase domain"/>
    <property type="match status" value="1"/>
</dbReference>
<proteinExistence type="inferred from homology"/>
<dbReference type="PROSITE" id="PS51194">
    <property type="entry name" value="HELICASE_CTER"/>
    <property type="match status" value="1"/>
</dbReference>
<dbReference type="PANTHER" id="PTHR10799">
    <property type="entry name" value="SNF2/RAD54 HELICASE FAMILY"/>
    <property type="match status" value="1"/>
</dbReference>
<evidence type="ECO:0000256" key="2">
    <source>
        <dbReference type="ARBA" id="ARBA00007025"/>
    </source>
</evidence>
<evidence type="ECO:0000256" key="1">
    <source>
        <dbReference type="ARBA" id="ARBA00004123"/>
    </source>
</evidence>
<feature type="region of interest" description="Disordered" evidence="9">
    <location>
        <begin position="101"/>
        <end position="123"/>
    </location>
</feature>
<evidence type="ECO:0000259" key="11">
    <source>
        <dbReference type="PROSITE" id="PS51194"/>
    </source>
</evidence>
<keyword evidence="6" id="KW-0067">ATP-binding</keyword>
<evidence type="ECO:0000256" key="5">
    <source>
        <dbReference type="ARBA" id="ARBA00022806"/>
    </source>
</evidence>
<dbReference type="CDD" id="cd18793">
    <property type="entry name" value="SF2_C_SNF"/>
    <property type="match status" value="1"/>
</dbReference>
<dbReference type="AlphaFoldDB" id="A0A1R0H6L9"/>
<dbReference type="GO" id="GO:0016787">
    <property type="term" value="F:hydrolase activity"/>
    <property type="evidence" value="ECO:0007669"/>
    <property type="project" value="UniProtKB-KW"/>
</dbReference>
<dbReference type="Proteomes" id="UP000187455">
    <property type="component" value="Unassembled WGS sequence"/>
</dbReference>
<keyword evidence="4" id="KW-0378">Hydrolase</keyword>
<feature type="region of interest" description="Disordered" evidence="9">
    <location>
        <begin position="476"/>
        <end position="495"/>
    </location>
</feature>
<dbReference type="InterPro" id="IPR049730">
    <property type="entry name" value="SNF2/RAD54-like_C"/>
</dbReference>
<dbReference type="InterPro" id="IPR038718">
    <property type="entry name" value="SNF2-like_sf"/>
</dbReference>
<dbReference type="STRING" id="133383.A0A1R0H6L9"/>
<name>A0A1R0H6L9_9FUNG</name>
<dbReference type="Gene3D" id="3.40.50.300">
    <property type="entry name" value="P-loop containing nucleotide triphosphate hydrolases"/>
    <property type="match status" value="1"/>
</dbReference>
<dbReference type="FunFam" id="3.40.50.10810:FF:000015">
    <property type="entry name" value="lymphoid-specific helicase isoform X1"/>
    <property type="match status" value="1"/>
</dbReference>
<dbReference type="GO" id="GO:0005634">
    <property type="term" value="C:nucleus"/>
    <property type="evidence" value="ECO:0007669"/>
    <property type="project" value="UniProtKB-SubCell"/>
</dbReference>
<dbReference type="GO" id="GO:0004386">
    <property type="term" value="F:helicase activity"/>
    <property type="evidence" value="ECO:0007669"/>
    <property type="project" value="UniProtKB-KW"/>
</dbReference>
<feature type="compositionally biased region" description="Polar residues" evidence="9">
    <location>
        <begin position="7"/>
        <end position="16"/>
    </location>
</feature>
<evidence type="ECO:0000313" key="13">
    <source>
        <dbReference type="Proteomes" id="UP000187455"/>
    </source>
</evidence>
<keyword evidence="5 12" id="KW-0347">Helicase</keyword>
<evidence type="ECO:0000313" key="12">
    <source>
        <dbReference type="EMBL" id="OLY84731.1"/>
    </source>
</evidence>
<keyword evidence="7" id="KW-0175">Coiled coil</keyword>
<keyword evidence="13" id="KW-1185">Reference proteome</keyword>
<protein>
    <submittedName>
        <fullName evidence="12">Lymphoid-specific helicase</fullName>
    </submittedName>
</protein>
<comment type="subcellular location">
    <subcellularLocation>
        <location evidence="1">Nucleus</location>
    </subcellularLocation>
</comment>
<dbReference type="Pfam" id="PF00271">
    <property type="entry name" value="Helicase_C"/>
    <property type="match status" value="1"/>
</dbReference>
<comment type="caution">
    <text evidence="12">The sequence shown here is derived from an EMBL/GenBank/DDBJ whole genome shotgun (WGS) entry which is preliminary data.</text>
</comment>
<evidence type="ECO:0000256" key="6">
    <source>
        <dbReference type="ARBA" id="ARBA00022840"/>
    </source>
</evidence>
<dbReference type="InterPro" id="IPR001650">
    <property type="entry name" value="Helicase_C-like"/>
</dbReference>
<evidence type="ECO:0000256" key="9">
    <source>
        <dbReference type="SAM" id="MobiDB-lite"/>
    </source>
</evidence>
<feature type="domain" description="Helicase ATP-binding" evidence="10">
    <location>
        <begin position="174"/>
        <end position="327"/>
    </location>
</feature>
<sequence length="805" mass="91967">MLAVPPENSNPNATSKNESEDLSKFSVKELKNKAVSEYEARISEKKKMQRLDFLLDKSSIYASFLAQKIEKQNQDKLKKLERKQKKEAKIVSSEQVPLRTSSRLEIVQPPQNKKRKTRKKSDTIQTNLKLAISDHDDSQDDLMQEESSLLPNGQPRNIVGTMRPYQIEGMQWLISLYENGLNGILADEMGLGKQVWGPFLIVCPLSTLGNWVSEFNRFSPSTPVLLYHGTPDERTSLRKRNLNQRLSKKFPVVITTYEISMRDSKYLRHFAWKYIVVDEGHRLKNLDCQLIRELKSYQSANRLLLSGTPLQNKLSELWSLLNFLLPDIFDDLAGFQEWFDFDDINEQTGKERIINSEAQDQIVSKLHHILRPFLLRRLKTEVETNLPPKREYIISCPMTLSQSALYSAALSSNIRNFLLDQMSKGALNGTKKESDFPTANGPRNAKKRAAETIKESISLLEDLKSEDEYEYEQKQKEIPLLKSSEGPSNPLNDSKKRLANQNLKFKLMQLKKVCNHPYIYNFPLVDENDQNSDYLINESLVRESGKLLVLDVLLPRLLKPNNNSSSKDNHRILIFSQMTKMLDILEYYMEMRKYKYARIDGSIHHSERVQQINEFNDPESKLQIFLLSTRAGGLGINLSTADTVIIIDSDWNPQMDLQAIDRAHRIGQKKPVIIYRFVTSASIEEYVLERAGNKRKLEKLVIHDKKFKGISSLVNSTGTSDKNVSEAGNPKANKFFNLGDGGVTIDLAEILSSNAAERVRSDFAEIGEKIASYSLEEKIPIDLFISSSDLNAITDRSAKAYSSQD</sequence>
<dbReference type="PROSITE" id="PS51192">
    <property type="entry name" value="HELICASE_ATP_BIND_1"/>
    <property type="match status" value="1"/>
</dbReference>
<keyword evidence="8" id="KW-0539">Nucleus</keyword>
<evidence type="ECO:0000256" key="3">
    <source>
        <dbReference type="ARBA" id="ARBA00022741"/>
    </source>
</evidence>
<evidence type="ECO:0000256" key="7">
    <source>
        <dbReference type="ARBA" id="ARBA00023054"/>
    </source>
</evidence>
<comment type="similarity">
    <text evidence="2">Belongs to the SNF2/RAD54 helicase family.</text>
</comment>
<keyword evidence="3" id="KW-0547">Nucleotide-binding</keyword>
<dbReference type="Pfam" id="PF00176">
    <property type="entry name" value="SNF2-rel_dom"/>
    <property type="match status" value="1"/>
</dbReference>
<organism evidence="12 13">
    <name type="scientific">Smittium mucronatum</name>
    <dbReference type="NCBI Taxonomy" id="133383"/>
    <lineage>
        <taxon>Eukaryota</taxon>
        <taxon>Fungi</taxon>
        <taxon>Fungi incertae sedis</taxon>
        <taxon>Zoopagomycota</taxon>
        <taxon>Kickxellomycotina</taxon>
        <taxon>Harpellomycetes</taxon>
        <taxon>Harpellales</taxon>
        <taxon>Legeriomycetaceae</taxon>
        <taxon>Smittium</taxon>
    </lineage>
</organism>